<evidence type="ECO:0000313" key="9">
    <source>
        <dbReference type="Proteomes" id="UP001341444"/>
    </source>
</evidence>
<dbReference type="PROSITE" id="PS51898">
    <property type="entry name" value="TYR_RECOMBINASE"/>
    <property type="match status" value="1"/>
</dbReference>
<dbReference type="PROSITE" id="PS51900">
    <property type="entry name" value="CB"/>
    <property type="match status" value="1"/>
</dbReference>
<dbReference type="CDD" id="cd01189">
    <property type="entry name" value="INT_ICEBs1_C_like"/>
    <property type="match status" value="1"/>
</dbReference>
<dbReference type="Gene3D" id="1.10.150.130">
    <property type="match status" value="1"/>
</dbReference>
<accession>A0ABU6MBH4</accession>
<evidence type="ECO:0000259" key="6">
    <source>
        <dbReference type="PROSITE" id="PS51898"/>
    </source>
</evidence>
<comment type="caution">
    <text evidence="8">The sequence shown here is derived from an EMBL/GenBank/DDBJ whole genome shotgun (WGS) entry which is preliminary data.</text>
</comment>
<dbReference type="SUPFAM" id="SSF56349">
    <property type="entry name" value="DNA breaking-rejoining enzymes"/>
    <property type="match status" value="1"/>
</dbReference>
<evidence type="ECO:0000256" key="5">
    <source>
        <dbReference type="PROSITE-ProRule" id="PRU01248"/>
    </source>
</evidence>
<dbReference type="InterPro" id="IPR013762">
    <property type="entry name" value="Integrase-like_cat_sf"/>
</dbReference>
<dbReference type="InterPro" id="IPR004107">
    <property type="entry name" value="Integrase_SAM-like_N"/>
</dbReference>
<dbReference type="RefSeq" id="WP_066268392.1">
    <property type="nucleotide sequence ID" value="NZ_JARMAB010000003.1"/>
</dbReference>
<dbReference type="InterPro" id="IPR050090">
    <property type="entry name" value="Tyrosine_recombinase_XerCD"/>
</dbReference>
<keyword evidence="2" id="KW-0229">DNA integration</keyword>
<dbReference type="InterPro" id="IPR002104">
    <property type="entry name" value="Integrase_catalytic"/>
</dbReference>
<dbReference type="EMBL" id="JARMAB010000003">
    <property type="protein sequence ID" value="MED1201774.1"/>
    <property type="molecule type" value="Genomic_DNA"/>
</dbReference>
<dbReference type="PANTHER" id="PTHR30349:SF64">
    <property type="entry name" value="PROPHAGE INTEGRASE INTD-RELATED"/>
    <property type="match status" value="1"/>
</dbReference>
<sequence length="316" mass="36696">MFNAEIYYDKYIVDWLKGKRYSISQQTYQVNESYIRNQIIPLLGDYSLSQLNPMILQQFINELIDKGLANSSVKRIFSIVHSSLDMAEKMQLIPKNYASFVHKPKLRRKELQVWDVREVQHFLTLASKDPYTYMAFHLALLTGMRQGEILGLRWIDIDFENQLLFVRQTLSHDGKEFIPGAKTASGVRSIALDQDTIQLLKRHLELVATDKDNKDYKDGGLVVCTNLGEKIPPRMIMRVWYKLLRDSHLPKITFHDLRHTHASLLLKNNVHPKVVSERLGHSSIQITLDTYSHLLPNMQKEAAGKFWQTLLSNFTN</sequence>
<evidence type="ECO:0000256" key="3">
    <source>
        <dbReference type="ARBA" id="ARBA00023125"/>
    </source>
</evidence>
<gene>
    <name evidence="8" type="ORF">P4T90_01575</name>
</gene>
<dbReference type="Gene3D" id="1.10.443.10">
    <property type="entry name" value="Intergrase catalytic core"/>
    <property type="match status" value="1"/>
</dbReference>
<dbReference type="Proteomes" id="UP001341444">
    <property type="component" value="Unassembled WGS sequence"/>
</dbReference>
<dbReference type="PANTHER" id="PTHR30349">
    <property type="entry name" value="PHAGE INTEGRASE-RELATED"/>
    <property type="match status" value="1"/>
</dbReference>
<dbReference type="Pfam" id="PF00589">
    <property type="entry name" value="Phage_integrase"/>
    <property type="match status" value="1"/>
</dbReference>
<evidence type="ECO:0000256" key="2">
    <source>
        <dbReference type="ARBA" id="ARBA00022908"/>
    </source>
</evidence>
<evidence type="ECO:0000313" key="8">
    <source>
        <dbReference type="EMBL" id="MED1201774.1"/>
    </source>
</evidence>
<dbReference type="InterPro" id="IPR010998">
    <property type="entry name" value="Integrase_recombinase_N"/>
</dbReference>
<evidence type="ECO:0000256" key="4">
    <source>
        <dbReference type="ARBA" id="ARBA00023172"/>
    </source>
</evidence>
<organism evidence="8 9">
    <name type="scientific">Heyndrickxia acidicola</name>
    <dbReference type="NCBI Taxonomy" id="209389"/>
    <lineage>
        <taxon>Bacteria</taxon>
        <taxon>Bacillati</taxon>
        <taxon>Bacillota</taxon>
        <taxon>Bacilli</taxon>
        <taxon>Bacillales</taxon>
        <taxon>Bacillaceae</taxon>
        <taxon>Heyndrickxia</taxon>
    </lineage>
</organism>
<reference evidence="8 9" key="1">
    <citation type="submission" date="2023-03" db="EMBL/GenBank/DDBJ databases">
        <title>Bacillus Genome Sequencing.</title>
        <authorList>
            <person name="Dunlap C."/>
        </authorList>
    </citation>
    <scope>NUCLEOTIDE SEQUENCE [LARGE SCALE GENOMIC DNA]</scope>
    <source>
        <strain evidence="8 9">B-23453</strain>
    </source>
</reference>
<keyword evidence="9" id="KW-1185">Reference proteome</keyword>
<protein>
    <submittedName>
        <fullName evidence="8">Site-specific integrase</fullName>
    </submittedName>
</protein>
<comment type="similarity">
    <text evidence="1">Belongs to the 'phage' integrase family.</text>
</comment>
<feature type="domain" description="Core-binding (CB)" evidence="7">
    <location>
        <begin position="1"/>
        <end position="88"/>
    </location>
</feature>
<evidence type="ECO:0000256" key="1">
    <source>
        <dbReference type="ARBA" id="ARBA00008857"/>
    </source>
</evidence>
<evidence type="ECO:0000259" key="7">
    <source>
        <dbReference type="PROSITE" id="PS51900"/>
    </source>
</evidence>
<feature type="domain" description="Tyr recombinase" evidence="6">
    <location>
        <begin position="109"/>
        <end position="304"/>
    </location>
</feature>
<proteinExistence type="inferred from homology"/>
<keyword evidence="4" id="KW-0233">DNA recombination</keyword>
<dbReference type="InterPro" id="IPR044068">
    <property type="entry name" value="CB"/>
</dbReference>
<keyword evidence="3 5" id="KW-0238">DNA-binding</keyword>
<dbReference type="Pfam" id="PF14659">
    <property type="entry name" value="Phage_int_SAM_3"/>
    <property type="match status" value="1"/>
</dbReference>
<name>A0ABU6MBH4_9BACI</name>
<dbReference type="InterPro" id="IPR011010">
    <property type="entry name" value="DNA_brk_join_enz"/>
</dbReference>